<dbReference type="PANTHER" id="PTHR18964:SF173">
    <property type="entry name" value="GLUCOKINASE"/>
    <property type="match status" value="1"/>
</dbReference>
<dbReference type="Proteomes" id="UP001596244">
    <property type="component" value="Unassembled WGS sequence"/>
</dbReference>
<comment type="caution">
    <text evidence="2">The sequence shown here is derived from an EMBL/GenBank/DDBJ whole genome shotgun (WGS) entry which is preliminary data.</text>
</comment>
<dbReference type="Gene3D" id="3.30.420.40">
    <property type="match status" value="2"/>
</dbReference>
<comment type="similarity">
    <text evidence="1">Belongs to the ROK (NagC/XylR) family.</text>
</comment>
<organism evidence="2 3">
    <name type="scientific">Corynebacterium nasicanis</name>
    <dbReference type="NCBI Taxonomy" id="1448267"/>
    <lineage>
        <taxon>Bacteria</taxon>
        <taxon>Bacillati</taxon>
        <taxon>Actinomycetota</taxon>
        <taxon>Actinomycetes</taxon>
        <taxon>Mycobacteriales</taxon>
        <taxon>Corynebacteriaceae</taxon>
        <taxon>Corynebacterium</taxon>
    </lineage>
</organism>
<evidence type="ECO:0000313" key="2">
    <source>
        <dbReference type="EMBL" id="MFC6145533.1"/>
    </source>
</evidence>
<dbReference type="EMBL" id="JBHSQE010000001">
    <property type="protein sequence ID" value="MFC6145533.1"/>
    <property type="molecule type" value="Genomic_DNA"/>
</dbReference>
<dbReference type="InterPro" id="IPR049874">
    <property type="entry name" value="ROK_cs"/>
</dbReference>
<proteinExistence type="inferred from homology"/>
<protein>
    <submittedName>
        <fullName evidence="2">ROK family protein</fullName>
    </submittedName>
</protein>
<dbReference type="SUPFAM" id="SSF53067">
    <property type="entry name" value="Actin-like ATPase domain"/>
    <property type="match status" value="1"/>
</dbReference>
<accession>A0ABW1QAK1</accession>
<dbReference type="Pfam" id="PF00480">
    <property type="entry name" value="ROK"/>
    <property type="match status" value="1"/>
</dbReference>
<dbReference type="PANTHER" id="PTHR18964">
    <property type="entry name" value="ROK (REPRESSOR, ORF, KINASE) FAMILY"/>
    <property type="match status" value="1"/>
</dbReference>
<dbReference type="PROSITE" id="PS01125">
    <property type="entry name" value="ROK"/>
    <property type="match status" value="1"/>
</dbReference>
<sequence>MNTLGFDIGGTQCRAALVTQEGEILAQRSVPTPRTVPALEDAIVGLVDELRPLEPAAVGLAVAGFLDPAREIVRFAPHLPWRDAPVRARLQERLALPVVLEHDANAAAWGEYRFGSARGAGTWVFFAVGTGIGAALMIDGQLFRGAFGTAPEFGHLTVVPGGRECACGKRGCLERYASGTALADTAVAHGMAPRLSGHAIMEAARAGDERARAVLAEFAGWLGQGLSIVADVLDPELIVLGGGVSDDADLFLAGAVAEMGRSIVGAGHRRLPVVGTAELGAHAGMIGVSDLARTDTQGE</sequence>
<gene>
    <name evidence="2" type="ORF">ACFPUZ_01735</name>
</gene>
<keyword evidence="3" id="KW-1185">Reference proteome</keyword>
<dbReference type="InterPro" id="IPR043129">
    <property type="entry name" value="ATPase_NBD"/>
</dbReference>
<evidence type="ECO:0000313" key="3">
    <source>
        <dbReference type="Proteomes" id="UP001596244"/>
    </source>
</evidence>
<dbReference type="RefSeq" id="WP_376999267.1">
    <property type="nucleotide sequence ID" value="NZ_JBHSQE010000001.1"/>
</dbReference>
<name>A0ABW1QAK1_9CORY</name>
<dbReference type="InterPro" id="IPR000600">
    <property type="entry name" value="ROK"/>
</dbReference>
<evidence type="ECO:0000256" key="1">
    <source>
        <dbReference type="ARBA" id="ARBA00006479"/>
    </source>
</evidence>
<reference evidence="3" key="1">
    <citation type="journal article" date="2019" name="Int. J. Syst. Evol. Microbiol.">
        <title>The Global Catalogue of Microorganisms (GCM) 10K type strain sequencing project: providing services to taxonomists for standard genome sequencing and annotation.</title>
        <authorList>
            <consortium name="The Broad Institute Genomics Platform"/>
            <consortium name="The Broad Institute Genome Sequencing Center for Infectious Disease"/>
            <person name="Wu L."/>
            <person name="Ma J."/>
        </authorList>
    </citation>
    <scope>NUCLEOTIDE SEQUENCE [LARGE SCALE GENOMIC DNA]</scope>
    <source>
        <strain evidence="3">CCUG 51943</strain>
    </source>
</reference>